<dbReference type="EMBL" id="JAACJL010000030">
    <property type="protein sequence ID" value="KAF4617301.1"/>
    <property type="molecule type" value="Genomic_DNA"/>
</dbReference>
<evidence type="ECO:0000256" key="2">
    <source>
        <dbReference type="SAM" id="SignalP"/>
    </source>
</evidence>
<name>A0A8H4QV02_9AGAR</name>
<feature type="transmembrane region" description="Helical" evidence="1">
    <location>
        <begin position="88"/>
        <end position="108"/>
    </location>
</feature>
<dbReference type="AlphaFoldDB" id="A0A8H4QV02"/>
<keyword evidence="1" id="KW-1133">Transmembrane helix</keyword>
<dbReference type="PANTHER" id="PTHR35043:SF7">
    <property type="entry name" value="TRANSCRIPTION FACTOR DOMAIN-CONTAINING PROTEIN"/>
    <property type="match status" value="1"/>
</dbReference>
<accession>A0A8H4QV02</accession>
<feature type="signal peptide" evidence="2">
    <location>
        <begin position="1"/>
        <end position="15"/>
    </location>
</feature>
<evidence type="ECO:0000256" key="1">
    <source>
        <dbReference type="SAM" id="Phobius"/>
    </source>
</evidence>
<keyword evidence="2" id="KW-0732">Signal</keyword>
<comment type="caution">
    <text evidence="3">The sequence shown here is derived from an EMBL/GenBank/DDBJ whole genome shotgun (WGS) entry which is preliminary data.</text>
</comment>
<gene>
    <name evidence="3" type="ORF">D9613_006275</name>
</gene>
<evidence type="ECO:0000313" key="4">
    <source>
        <dbReference type="Proteomes" id="UP000521872"/>
    </source>
</evidence>
<feature type="transmembrane region" description="Helical" evidence="1">
    <location>
        <begin position="413"/>
        <end position="437"/>
    </location>
</feature>
<proteinExistence type="predicted"/>
<organism evidence="3 4">
    <name type="scientific">Agrocybe pediades</name>
    <dbReference type="NCBI Taxonomy" id="84607"/>
    <lineage>
        <taxon>Eukaryota</taxon>
        <taxon>Fungi</taxon>
        <taxon>Dikarya</taxon>
        <taxon>Basidiomycota</taxon>
        <taxon>Agaricomycotina</taxon>
        <taxon>Agaricomycetes</taxon>
        <taxon>Agaricomycetidae</taxon>
        <taxon>Agaricales</taxon>
        <taxon>Agaricineae</taxon>
        <taxon>Strophariaceae</taxon>
        <taxon>Agrocybe</taxon>
    </lineage>
</organism>
<reference evidence="3 4" key="1">
    <citation type="submission" date="2019-12" db="EMBL/GenBank/DDBJ databases">
        <authorList>
            <person name="Floudas D."/>
            <person name="Bentzer J."/>
            <person name="Ahren D."/>
            <person name="Johansson T."/>
            <person name="Persson P."/>
            <person name="Tunlid A."/>
        </authorList>
    </citation>
    <scope>NUCLEOTIDE SEQUENCE [LARGE SCALE GENOMIC DNA]</scope>
    <source>
        <strain evidence="3 4">CBS 102.39</strain>
    </source>
</reference>
<keyword evidence="1" id="KW-0472">Membrane</keyword>
<dbReference type="Proteomes" id="UP000521872">
    <property type="component" value="Unassembled WGS sequence"/>
</dbReference>
<feature type="transmembrane region" description="Helical" evidence="1">
    <location>
        <begin position="347"/>
        <end position="375"/>
    </location>
</feature>
<feature type="transmembrane region" description="Helical" evidence="1">
    <location>
        <begin position="482"/>
        <end position="503"/>
    </location>
</feature>
<feature type="chain" id="PRO_5034023242" evidence="2">
    <location>
        <begin position="16"/>
        <end position="531"/>
    </location>
</feature>
<feature type="transmembrane region" description="Helical" evidence="1">
    <location>
        <begin position="128"/>
        <end position="146"/>
    </location>
</feature>
<feature type="transmembrane region" description="Helical" evidence="1">
    <location>
        <begin position="217"/>
        <end position="235"/>
    </location>
</feature>
<keyword evidence="1" id="KW-0812">Transmembrane</keyword>
<feature type="transmembrane region" description="Helical" evidence="1">
    <location>
        <begin position="449"/>
        <end position="470"/>
    </location>
</feature>
<dbReference type="PANTHER" id="PTHR35043">
    <property type="entry name" value="TRANSCRIPTION FACTOR DOMAIN-CONTAINING PROTEIN"/>
    <property type="match status" value="1"/>
</dbReference>
<keyword evidence="4" id="KW-1185">Reference proteome</keyword>
<protein>
    <submittedName>
        <fullName evidence="3">Uncharacterized protein</fullName>
    </submittedName>
</protein>
<sequence>MFLLLSLLATYGSMSTVTGLAEGYAIPFPSSVHSSRTLHPRDPTECTCPDTRTIIDIVWNCLATVFLCTWVSIHPNLPPPADGKIRGAWRRVVLMLWALLAPEMIIMWSFRQWFYARRLTKMYKDRNWSMVHSFLLIMGGFALHRGEENLGTVTYSTFIQLEKEEQIDFPAIGSEEIEDKSKGDGLSKLIVIMQTGWFIIQVIARGAQKLAITELEVATMALCSLNAMMYFFWWYKPLNVKCRIPVYLKPTSDYVFVSKLKSARVIDDPEHYEKVIARALDQDEQGQPSKNALHTLANRFNDVKHAIQRRLMFSERTDFYRFFSDLKRNLRNDYEQRNIVIFIPLSIFRIVTFIVIQFAFVLLFTVIVPAGWIMLGIGKNSNFWREREGMTHLPAFYSPQSENRAESSREGSIAFLVFSLSAIMFGGLHCIAWHFNFPTHAESVIWRVLSLYITTIPVSALLCAALQALLSLGGKATEDLSIWVFAGTFSLVTGLYLPVRMVLLVESFITLRALPANAFLNVDWNNFIPHL</sequence>
<evidence type="ECO:0000313" key="3">
    <source>
        <dbReference type="EMBL" id="KAF4617301.1"/>
    </source>
</evidence>